<protein>
    <recommendedName>
        <fullName evidence="1">MAE-28990/MAE-18760-like HEPN domain-containing protein</fullName>
    </recommendedName>
</protein>
<dbReference type="InterPro" id="IPR040788">
    <property type="entry name" value="HEPN_MAE_28990"/>
</dbReference>
<sequence>MDLEQFDKKLTRDLSWRKREFSHLELLIQEKSIDIHLSETLYRAAILLLYSHWEGHIKHCARQYIKYICSHDYKCAELKDNFHQIMLGKHLSEKEIPHLNGESIHHQQLLFNFFKEQMQHTFKVNEEQTISTRSNLNFEQFSIILLQLGFKAGDLETKKAFIDEKLLDGRNSIAHGQKKGKEELKSLYEEIKNELLNMIEYFHDLTKDSIINQTYLKTAEE</sequence>
<dbReference type="Proteomes" id="UP000540079">
    <property type="component" value="Unassembled WGS sequence"/>
</dbReference>
<evidence type="ECO:0000313" key="3">
    <source>
        <dbReference type="Proteomes" id="UP000540079"/>
    </source>
</evidence>
<evidence type="ECO:0000259" key="1">
    <source>
        <dbReference type="Pfam" id="PF18737"/>
    </source>
</evidence>
<comment type="caution">
    <text evidence="2">The sequence shown here is derived from an EMBL/GenBank/DDBJ whole genome shotgun (WGS) entry which is preliminary data.</text>
</comment>
<dbReference type="RefSeq" id="WP_014391097.1">
    <property type="nucleotide sequence ID" value="NZ_CP030096.1"/>
</dbReference>
<feature type="domain" description="MAE-28990/MAE-18760-like HEPN" evidence="1">
    <location>
        <begin position="7"/>
        <end position="215"/>
    </location>
</feature>
<accession>A0A849CHD2</accession>
<gene>
    <name evidence="2" type="ORF">C2800_04910</name>
</gene>
<proteinExistence type="predicted"/>
<dbReference type="EMBL" id="PPVL01000004">
    <property type="protein sequence ID" value="NNI78763.1"/>
    <property type="molecule type" value="Genomic_DNA"/>
</dbReference>
<dbReference type="AlphaFoldDB" id="A0A849CHD2"/>
<evidence type="ECO:0000313" key="2">
    <source>
        <dbReference type="EMBL" id="NNI78763.1"/>
    </source>
</evidence>
<name>A0A849CHD2_PASMD</name>
<reference evidence="2 3" key="1">
    <citation type="journal article" date="2018" name="Front. Microbiol.">
        <title>Genetic and Phylogenetic Characteristics of Pasteurella multocida Isolates From Different Host Species.</title>
        <authorList>
            <person name="Peng Z."/>
            <person name="Liang W."/>
            <person name="Wang F."/>
            <person name="Xu Z."/>
            <person name="Xie Z."/>
            <person name="Lian Z."/>
            <person name="Hua L."/>
            <person name="Zhou R."/>
            <person name="Chen H."/>
            <person name="Wu B."/>
        </authorList>
    </citation>
    <scope>NUCLEOTIDE SEQUENCE [LARGE SCALE GENOMIC DNA]</scope>
    <source>
        <strain evidence="2 3">HNA06</strain>
    </source>
</reference>
<dbReference type="Pfam" id="PF18737">
    <property type="entry name" value="HEPN_MAE_28990"/>
    <property type="match status" value="1"/>
</dbReference>
<organism evidence="2 3">
    <name type="scientific">Pasteurella multocida</name>
    <dbReference type="NCBI Taxonomy" id="747"/>
    <lineage>
        <taxon>Bacteria</taxon>
        <taxon>Pseudomonadati</taxon>
        <taxon>Pseudomonadota</taxon>
        <taxon>Gammaproteobacteria</taxon>
        <taxon>Pasteurellales</taxon>
        <taxon>Pasteurellaceae</taxon>
        <taxon>Pasteurella</taxon>
    </lineage>
</organism>